<dbReference type="PANTHER" id="PTHR23112">
    <property type="entry name" value="G PROTEIN-COUPLED RECEPTOR 157-RELATED"/>
    <property type="match status" value="1"/>
</dbReference>
<evidence type="ECO:0000313" key="7">
    <source>
        <dbReference type="Proteomes" id="UP000305948"/>
    </source>
</evidence>
<sequence length="431" mass="47113">MGNRFVFTQHLVNVSAWLWLYLSIISAALCFALLVVIFIVGLHRPSRKFLDRVSFRIVCYSLIANTAFAIANSAGGSFTGPTPACGLAIWILQLSLQLSSMLNFCIALNMQLVIVHNIDGRRAEKYYILGCVILALAVTIPPYASHQYGWDLLVQECWYSNDNKRERLAWQIGTQLVWTGVAVVGEVISSTILLVFLGRHVMRRSRIVETTDTIVNRAKRSDGTQGRRRAGSIDKTLDHVRAYKGIILRIGLYPAVSCIINVTSIACVLHTSLTDGVHSEEDYSFLLLSDFLYGGRGLVYALLAATDPALIHALKTFAAHFICKRTRSPSDQAEKGSHCHGSTQQTSTIMQFAPASSAGTDVRDGDDVETATVAGPYAVADADRMRSVGSGWTDTNVSMGISVDSSDPLTEIEAASISSLDSDRVAFQKKI</sequence>
<dbReference type="PANTHER" id="PTHR23112:SF0">
    <property type="entry name" value="TRANSMEMBRANE PROTEIN 116"/>
    <property type="match status" value="1"/>
</dbReference>
<name>A0A5C3N0T7_9AGAM</name>
<feature type="transmembrane region" description="Helical" evidence="5">
    <location>
        <begin position="250"/>
        <end position="271"/>
    </location>
</feature>
<feature type="transmembrane region" description="Helical" evidence="5">
    <location>
        <begin position="87"/>
        <end position="114"/>
    </location>
</feature>
<gene>
    <name evidence="6" type="ORF">OE88DRAFT_1666072</name>
</gene>
<dbReference type="GO" id="GO:0005886">
    <property type="term" value="C:plasma membrane"/>
    <property type="evidence" value="ECO:0007669"/>
    <property type="project" value="TreeGrafter"/>
</dbReference>
<evidence type="ECO:0000256" key="1">
    <source>
        <dbReference type="ARBA" id="ARBA00004141"/>
    </source>
</evidence>
<dbReference type="GO" id="GO:0007189">
    <property type="term" value="P:adenylate cyclase-activating G protein-coupled receptor signaling pathway"/>
    <property type="evidence" value="ECO:0007669"/>
    <property type="project" value="TreeGrafter"/>
</dbReference>
<accession>A0A5C3N0T7</accession>
<protein>
    <recommendedName>
        <fullName evidence="8">G-protein coupled receptors family 2 profile 2 domain-containing protein</fullName>
    </recommendedName>
</protein>
<keyword evidence="2 5" id="KW-0812">Transmembrane</keyword>
<evidence type="ECO:0000256" key="2">
    <source>
        <dbReference type="ARBA" id="ARBA00022692"/>
    </source>
</evidence>
<evidence type="ECO:0000256" key="4">
    <source>
        <dbReference type="ARBA" id="ARBA00023136"/>
    </source>
</evidence>
<evidence type="ECO:0000313" key="6">
    <source>
        <dbReference type="EMBL" id="TFK47351.1"/>
    </source>
</evidence>
<keyword evidence="4 5" id="KW-0472">Membrane</keyword>
<dbReference type="AlphaFoldDB" id="A0A5C3N0T7"/>
<dbReference type="STRING" id="5364.A0A5C3N0T7"/>
<feature type="transmembrane region" description="Helical" evidence="5">
    <location>
        <begin position="283"/>
        <end position="305"/>
    </location>
</feature>
<reference evidence="6 7" key="1">
    <citation type="journal article" date="2019" name="Nat. Ecol. Evol.">
        <title>Megaphylogeny resolves global patterns of mushroom evolution.</title>
        <authorList>
            <person name="Varga T."/>
            <person name="Krizsan K."/>
            <person name="Foldi C."/>
            <person name="Dima B."/>
            <person name="Sanchez-Garcia M."/>
            <person name="Sanchez-Ramirez S."/>
            <person name="Szollosi G.J."/>
            <person name="Szarkandi J.G."/>
            <person name="Papp V."/>
            <person name="Albert L."/>
            <person name="Andreopoulos W."/>
            <person name="Angelini C."/>
            <person name="Antonin V."/>
            <person name="Barry K.W."/>
            <person name="Bougher N.L."/>
            <person name="Buchanan P."/>
            <person name="Buyck B."/>
            <person name="Bense V."/>
            <person name="Catcheside P."/>
            <person name="Chovatia M."/>
            <person name="Cooper J."/>
            <person name="Damon W."/>
            <person name="Desjardin D."/>
            <person name="Finy P."/>
            <person name="Geml J."/>
            <person name="Haridas S."/>
            <person name="Hughes K."/>
            <person name="Justo A."/>
            <person name="Karasinski D."/>
            <person name="Kautmanova I."/>
            <person name="Kiss B."/>
            <person name="Kocsube S."/>
            <person name="Kotiranta H."/>
            <person name="LaButti K.M."/>
            <person name="Lechner B.E."/>
            <person name="Liimatainen K."/>
            <person name="Lipzen A."/>
            <person name="Lukacs Z."/>
            <person name="Mihaltcheva S."/>
            <person name="Morgado L.N."/>
            <person name="Niskanen T."/>
            <person name="Noordeloos M.E."/>
            <person name="Ohm R.A."/>
            <person name="Ortiz-Santana B."/>
            <person name="Ovrebo C."/>
            <person name="Racz N."/>
            <person name="Riley R."/>
            <person name="Savchenko A."/>
            <person name="Shiryaev A."/>
            <person name="Soop K."/>
            <person name="Spirin V."/>
            <person name="Szebenyi C."/>
            <person name="Tomsovsky M."/>
            <person name="Tulloss R.E."/>
            <person name="Uehling J."/>
            <person name="Grigoriev I.V."/>
            <person name="Vagvolgyi C."/>
            <person name="Papp T."/>
            <person name="Martin F.M."/>
            <person name="Miettinen O."/>
            <person name="Hibbett D.S."/>
            <person name="Nagy L.G."/>
        </authorList>
    </citation>
    <scope>NUCLEOTIDE SEQUENCE [LARGE SCALE GENOMIC DNA]</scope>
    <source>
        <strain evidence="6 7">OMC1185</strain>
    </source>
</reference>
<keyword evidence="3 5" id="KW-1133">Transmembrane helix</keyword>
<feature type="transmembrane region" description="Helical" evidence="5">
    <location>
        <begin position="176"/>
        <end position="197"/>
    </location>
</feature>
<evidence type="ECO:0000256" key="5">
    <source>
        <dbReference type="SAM" id="Phobius"/>
    </source>
</evidence>
<comment type="subcellular location">
    <subcellularLocation>
        <location evidence="1">Membrane</location>
        <topology evidence="1">Multi-pass membrane protein</topology>
    </subcellularLocation>
</comment>
<feature type="transmembrane region" description="Helical" evidence="5">
    <location>
        <begin position="126"/>
        <end position="144"/>
    </location>
</feature>
<dbReference type="Proteomes" id="UP000305948">
    <property type="component" value="Unassembled WGS sequence"/>
</dbReference>
<dbReference type="SUPFAM" id="SSF81321">
    <property type="entry name" value="Family A G protein-coupled receptor-like"/>
    <property type="match status" value="1"/>
</dbReference>
<feature type="transmembrane region" description="Helical" evidence="5">
    <location>
        <begin position="20"/>
        <end position="41"/>
    </location>
</feature>
<evidence type="ECO:0008006" key="8">
    <source>
        <dbReference type="Google" id="ProtNLM"/>
    </source>
</evidence>
<feature type="transmembrane region" description="Helical" evidence="5">
    <location>
        <begin position="53"/>
        <end position="75"/>
    </location>
</feature>
<proteinExistence type="predicted"/>
<organism evidence="6 7">
    <name type="scientific">Heliocybe sulcata</name>
    <dbReference type="NCBI Taxonomy" id="5364"/>
    <lineage>
        <taxon>Eukaryota</taxon>
        <taxon>Fungi</taxon>
        <taxon>Dikarya</taxon>
        <taxon>Basidiomycota</taxon>
        <taxon>Agaricomycotina</taxon>
        <taxon>Agaricomycetes</taxon>
        <taxon>Gloeophyllales</taxon>
        <taxon>Gloeophyllaceae</taxon>
        <taxon>Heliocybe</taxon>
    </lineage>
</organism>
<dbReference type="OrthoDB" id="3251871at2759"/>
<evidence type="ECO:0000256" key="3">
    <source>
        <dbReference type="ARBA" id="ARBA00022989"/>
    </source>
</evidence>
<dbReference type="EMBL" id="ML213524">
    <property type="protein sequence ID" value="TFK47351.1"/>
    <property type="molecule type" value="Genomic_DNA"/>
</dbReference>
<dbReference type="GO" id="GO:0004930">
    <property type="term" value="F:G protein-coupled receptor activity"/>
    <property type="evidence" value="ECO:0007669"/>
    <property type="project" value="TreeGrafter"/>
</dbReference>
<keyword evidence="7" id="KW-1185">Reference proteome</keyword>
<dbReference type="Gene3D" id="1.20.1070.10">
    <property type="entry name" value="Rhodopsin 7-helix transmembrane proteins"/>
    <property type="match status" value="1"/>
</dbReference>